<feature type="domain" description="RanBP2-type" evidence="9">
    <location>
        <begin position="2"/>
        <end position="31"/>
    </location>
</feature>
<dbReference type="PROSITE" id="PS50012">
    <property type="entry name" value="RCC1_3"/>
    <property type="match status" value="4"/>
</dbReference>
<keyword evidence="1" id="KW-0344">Guanine-nucleotide releasing factor</keyword>
<name>A0AAD9UNF9_9APIC</name>
<feature type="repeat" description="RCC1" evidence="6">
    <location>
        <begin position="147"/>
        <end position="202"/>
    </location>
</feature>
<dbReference type="PANTHER" id="PTHR45982:SF1">
    <property type="entry name" value="REGULATOR OF CHROMOSOME CONDENSATION"/>
    <property type="match status" value="1"/>
</dbReference>
<dbReference type="InterPro" id="IPR051553">
    <property type="entry name" value="Ran_GTPase-activating"/>
</dbReference>
<keyword evidence="4 7" id="KW-0863">Zinc-finger</keyword>
<evidence type="ECO:0000256" key="5">
    <source>
        <dbReference type="ARBA" id="ARBA00022833"/>
    </source>
</evidence>
<dbReference type="PROSITE" id="PS01358">
    <property type="entry name" value="ZF_RANBP2_1"/>
    <property type="match status" value="1"/>
</dbReference>
<keyword evidence="3" id="KW-0677">Repeat</keyword>
<evidence type="ECO:0000256" key="3">
    <source>
        <dbReference type="ARBA" id="ARBA00022737"/>
    </source>
</evidence>
<dbReference type="Gene3D" id="2.130.10.30">
    <property type="entry name" value="Regulator of chromosome condensation 1/beta-lactamase-inhibitor protein II"/>
    <property type="match status" value="1"/>
</dbReference>
<dbReference type="InterPro" id="IPR000408">
    <property type="entry name" value="Reg_chr_condens"/>
</dbReference>
<evidence type="ECO:0000313" key="11">
    <source>
        <dbReference type="Proteomes" id="UP001214638"/>
    </source>
</evidence>
<keyword evidence="5" id="KW-0862">Zinc</keyword>
<comment type="caution">
    <text evidence="10">The sequence shown here is derived from an EMBL/GenBank/DDBJ whole genome shotgun (WGS) entry which is preliminary data.</text>
</comment>
<dbReference type="RefSeq" id="XP_067802825.1">
    <property type="nucleotide sequence ID" value="XM_067947603.1"/>
</dbReference>
<evidence type="ECO:0000256" key="7">
    <source>
        <dbReference type="PROSITE-ProRule" id="PRU00322"/>
    </source>
</evidence>
<dbReference type="Proteomes" id="UP001214638">
    <property type="component" value="Unassembled WGS sequence"/>
</dbReference>
<feature type="repeat" description="RCC1" evidence="6">
    <location>
        <begin position="354"/>
        <end position="407"/>
    </location>
</feature>
<feature type="repeat" description="RCC1" evidence="6">
    <location>
        <begin position="463"/>
        <end position="517"/>
    </location>
</feature>
<evidence type="ECO:0000256" key="2">
    <source>
        <dbReference type="ARBA" id="ARBA00022723"/>
    </source>
</evidence>
<dbReference type="Pfam" id="PF25390">
    <property type="entry name" value="WD40_RLD"/>
    <property type="match status" value="1"/>
</dbReference>
<gene>
    <name evidence="10" type="ORF">BdWA1_002581</name>
</gene>
<dbReference type="AlphaFoldDB" id="A0AAD9UNF9"/>
<dbReference type="GeneID" id="94336878"/>
<feature type="compositionally biased region" description="Low complexity" evidence="8">
    <location>
        <begin position="34"/>
        <end position="47"/>
    </location>
</feature>
<proteinExistence type="predicted"/>
<dbReference type="InterPro" id="IPR009091">
    <property type="entry name" value="RCC1/BLIP-II"/>
</dbReference>
<evidence type="ECO:0000256" key="8">
    <source>
        <dbReference type="SAM" id="MobiDB-lite"/>
    </source>
</evidence>
<sequence length="518" mass="57228">MPSPEWVCNVCLVKNEADSVICCCCSETREGLFESETGTGSSESASEVKLKQSTTLETPTKPDNDRECMKFDPNKLPTISVFICGSSEIEQIPEECCDRRKQKGKNFNELESLYECRYPTPILFKFKGKVSSVACGALHTAIVTDAGVVYTFGCNDMGALGRSHEEIDTLKLKDSQPYMVKLKYSIKKVTCGDNHTLFLTNSGTVYFCGGFKDTYGDIGVADYSNLEELKQLKFVSPPVVLPCNEPGSTVIQDICSGENHCVLLAKGGVGIYTFGSNEFGQLMIHDDNIQNYVEEDIDLGNEEIKKLSLTWPQFNSVEDLGLSVTLHGKRRRNLACIDRIFTGYCTTFLQIGHNKIYGAGRNAQGEVGCEDSKSLSIHLPVEVKKLQGIHIKQMGGGQFFSWALDNNGNLYTWGRIDYIGHGLLPENPIYKPTLLNSIITLEDEEVDFCFNGADTCFAVTDIGRVFAWGSGQNYILGNGVDETNVWIPKELPLERFTKYKIIGGKGGSQHTAFLCSKG</sequence>
<dbReference type="InterPro" id="IPR058923">
    <property type="entry name" value="RCC1-like_dom"/>
</dbReference>
<evidence type="ECO:0000256" key="4">
    <source>
        <dbReference type="ARBA" id="ARBA00022771"/>
    </source>
</evidence>
<reference evidence="10" key="1">
    <citation type="journal article" date="2023" name="Nat. Microbiol.">
        <title>Babesia duncani multi-omics identifies virulence factors and drug targets.</title>
        <authorList>
            <person name="Singh P."/>
            <person name="Lonardi S."/>
            <person name="Liang Q."/>
            <person name="Vydyam P."/>
            <person name="Khabirova E."/>
            <person name="Fang T."/>
            <person name="Gihaz S."/>
            <person name="Thekkiniath J."/>
            <person name="Munshi M."/>
            <person name="Abel S."/>
            <person name="Ciampossin L."/>
            <person name="Batugedara G."/>
            <person name="Gupta M."/>
            <person name="Lu X.M."/>
            <person name="Lenz T."/>
            <person name="Chakravarty S."/>
            <person name="Cornillot E."/>
            <person name="Hu Y."/>
            <person name="Ma W."/>
            <person name="Gonzalez L.M."/>
            <person name="Sanchez S."/>
            <person name="Estrada K."/>
            <person name="Sanchez-Flores A."/>
            <person name="Montero E."/>
            <person name="Harb O.S."/>
            <person name="Le Roch K.G."/>
            <person name="Mamoun C.B."/>
        </authorList>
    </citation>
    <scope>NUCLEOTIDE SEQUENCE</scope>
    <source>
        <strain evidence="10">WA1</strain>
    </source>
</reference>
<organism evidence="10 11">
    <name type="scientific">Babesia duncani</name>
    <dbReference type="NCBI Taxonomy" id="323732"/>
    <lineage>
        <taxon>Eukaryota</taxon>
        <taxon>Sar</taxon>
        <taxon>Alveolata</taxon>
        <taxon>Apicomplexa</taxon>
        <taxon>Aconoidasida</taxon>
        <taxon>Piroplasmida</taxon>
        <taxon>Babesiidae</taxon>
        <taxon>Babesia</taxon>
    </lineage>
</organism>
<dbReference type="PROSITE" id="PS00626">
    <property type="entry name" value="RCC1_2"/>
    <property type="match status" value="1"/>
</dbReference>
<dbReference type="PRINTS" id="PR00633">
    <property type="entry name" value="RCCNDNSATION"/>
</dbReference>
<feature type="repeat" description="RCC1" evidence="6">
    <location>
        <begin position="203"/>
        <end position="267"/>
    </location>
</feature>
<dbReference type="PANTHER" id="PTHR45982">
    <property type="entry name" value="REGULATOR OF CHROMOSOME CONDENSATION"/>
    <property type="match status" value="1"/>
</dbReference>
<dbReference type="KEGG" id="bdw:94336878"/>
<dbReference type="PROSITE" id="PS50199">
    <property type="entry name" value="ZF_RANBP2_2"/>
    <property type="match status" value="1"/>
</dbReference>
<evidence type="ECO:0000313" key="10">
    <source>
        <dbReference type="EMBL" id="KAK2195983.1"/>
    </source>
</evidence>
<dbReference type="EMBL" id="JALLKP010000003">
    <property type="protein sequence ID" value="KAK2195983.1"/>
    <property type="molecule type" value="Genomic_DNA"/>
</dbReference>
<dbReference type="GO" id="GO:0008270">
    <property type="term" value="F:zinc ion binding"/>
    <property type="evidence" value="ECO:0007669"/>
    <property type="project" value="UniProtKB-KW"/>
</dbReference>
<evidence type="ECO:0000256" key="6">
    <source>
        <dbReference type="PROSITE-ProRule" id="PRU00235"/>
    </source>
</evidence>
<dbReference type="SUPFAM" id="SSF50985">
    <property type="entry name" value="RCC1/BLIP-II"/>
    <property type="match status" value="1"/>
</dbReference>
<evidence type="ECO:0000256" key="1">
    <source>
        <dbReference type="ARBA" id="ARBA00022658"/>
    </source>
</evidence>
<protein>
    <submittedName>
        <fullName evidence="10">Bifunctional Regulator of chromosome condensation</fullName>
    </submittedName>
</protein>
<keyword evidence="2" id="KW-0479">Metal-binding</keyword>
<accession>A0AAD9UNF9</accession>
<dbReference type="InterPro" id="IPR001876">
    <property type="entry name" value="Znf_RanBP2"/>
</dbReference>
<feature type="region of interest" description="Disordered" evidence="8">
    <location>
        <begin position="34"/>
        <end position="64"/>
    </location>
</feature>
<keyword evidence="11" id="KW-1185">Reference proteome</keyword>
<evidence type="ECO:0000259" key="9">
    <source>
        <dbReference type="PROSITE" id="PS50199"/>
    </source>
</evidence>